<dbReference type="Proteomes" id="UP000250169">
    <property type="component" value="Unassembled WGS sequence"/>
</dbReference>
<dbReference type="RefSeq" id="WP_146740887.1">
    <property type="nucleotide sequence ID" value="NZ_UAVS01000011.1"/>
</dbReference>
<gene>
    <name evidence="1" type="ORF">NCTC11545_02483</name>
</gene>
<dbReference type="AlphaFoldDB" id="A0A2X2SPY3"/>
<organism evidence="1 2">
    <name type="scientific">Capnocytophaga ochracea</name>
    <dbReference type="NCBI Taxonomy" id="1018"/>
    <lineage>
        <taxon>Bacteria</taxon>
        <taxon>Pseudomonadati</taxon>
        <taxon>Bacteroidota</taxon>
        <taxon>Flavobacteriia</taxon>
        <taxon>Flavobacteriales</taxon>
        <taxon>Flavobacteriaceae</taxon>
        <taxon>Capnocytophaga</taxon>
    </lineage>
</organism>
<evidence type="ECO:0000313" key="1">
    <source>
        <dbReference type="EMBL" id="SQA95262.1"/>
    </source>
</evidence>
<name>A0A2X2SPY3_CAPOC</name>
<sequence>MKNKKIYILISMYFVIHCIFSQQYNRIYSYNIEDISYFKYDRVKVFSTLKSVTEVKNETPEQLVQSVFSCSSKEWDIKNTLGGASYIREKTKREYNRIKSINKKKNYFELINKTEFRIDNIPTAILKIYFFSEEDLKPQAGIFVMQKYNGTWFKTNTSQVNNIALTILKIKPDIYDSIIRGIYDKEVLVKIKPKITSNNTVLDFNKLSIELDKLSETEDPILKELKDEHSIL</sequence>
<reference evidence="1 2" key="1">
    <citation type="submission" date="2018-06" db="EMBL/GenBank/DDBJ databases">
        <authorList>
            <consortium name="Pathogen Informatics"/>
            <person name="Doyle S."/>
        </authorList>
    </citation>
    <scope>NUCLEOTIDE SEQUENCE [LARGE SCALE GENOMIC DNA]</scope>
    <source>
        <strain evidence="1 2">NCTC11545</strain>
    </source>
</reference>
<proteinExistence type="predicted"/>
<protein>
    <submittedName>
        <fullName evidence="1">Uncharacterized protein</fullName>
    </submittedName>
</protein>
<dbReference type="EMBL" id="UAVS01000011">
    <property type="protein sequence ID" value="SQA95262.1"/>
    <property type="molecule type" value="Genomic_DNA"/>
</dbReference>
<evidence type="ECO:0000313" key="2">
    <source>
        <dbReference type="Proteomes" id="UP000250169"/>
    </source>
</evidence>
<accession>A0A2X2SPY3</accession>